<dbReference type="GO" id="GO:0042274">
    <property type="term" value="P:ribosomal small subunit biogenesis"/>
    <property type="evidence" value="ECO:0007669"/>
    <property type="project" value="UniProtKB-UniRule"/>
</dbReference>
<dbReference type="InterPro" id="IPR056792">
    <property type="entry name" value="PRC_RimM"/>
</dbReference>
<dbReference type="InterPro" id="IPR011961">
    <property type="entry name" value="RimM"/>
</dbReference>
<comment type="subcellular location">
    <subcellularLocation>
        <location evidence="5">Cytoplasm</location>
    </subcellularLocation>
</comment>
<dbReference type="Proteomes" id="UP000253975">
    <property type="component" value="Unassembled WGS sequence"/>
</dbReference>
<dbReference type="NCBIfam" id="TIGR02273">
    <property type="entry name" value="16S_RimM"/>
    <property type="match status" value="1"/>
</dbReference>
<evidence type="ECO:0000256" key="5">
    <source>
        <dbReference type="HAMAP-Rule" id="MF_00014"/>
    </source>
</evidence>
<name>A0A369LER3_9ACTN</name>
<dbReference type="Gene3D" id="2.30.30.240">
    <property type="entry name" value="PRC-barrel domain"/>
    <property type="match status" value="1"/>
</dbReference>
<reference evidence="8 9" key="1">
    <citation type="journal article" date="2018" name="Elife">
        <title>Discovery and characterization of a prevalent human gut bacterial enzyme sufficient for the inactivation of a family of plant toxins.</title>
        <authorList>
            <person name="Koppel N."/>
            <person name="Bisanz J.E."/>
            <person name="Pandelia M.E."/>
            <person name="Turnbaugh P.J."/>
            <person name="Balskus E.P."/>
        </authorList>
    </citation>
    <scope>NUCLEOTIDE SEQUENCE [LARGE SCALE GENOMIC DNA]</scope>
    <source>
        <strain evidence="8 9">OB21 GAM31</strain>
    </source>
</reference>
<comment type="subunit">
    <text evidence="5">Binds ribosomal protein uS19.</text>
</comment>
<dbReference type="InterPro" id="IPR002676">
    <property type="entry name" value="RimM_N"/>
</dbReference>
<comment type="similarity">
    <text evidence="5">Belongs to the RimM family.</text>
</comment>
<comment type="domain">
    <text evidence="5">The PRC barrel domain binds ribosomal protein uS19.</text>
</comment>
<dbReference type="InterPro" id="IPR009000">
    <property type="entry name" value="Transl_B-barrel_sf"/>
</dbReference>
<dbReference type="RefSeq" id="WP_114616041.1">
    <property type="nucleotide sequence ID" value="NZ_DBEZNL010000044.1"/>
</dbReference>
<dbReference type="GO" id="GO:0043022">
    <property type="term" value="F:ribosome binding"/>
    <property type="evidence" value="ECO:0007669"/>
    <property type="project" value="InterPro"/>
</dbReference>
<feature type="domain" description="RimM N-terminal" evidence="6">
    <location>
        <begin position="8"/>
        <end position="91"/>
    </location>
</feature>
<dbReference type="Gene3D" id="2.40.30.60">
    <property type="entry name" value="RimM"/>
    <property type="match status" value="1"/>
</dbReference>
<sequence length="182" mass="20093">MSRRWADVAELVATQGLKGRLTVRPVRGLPFLLSEGLRVHFVPPTIDGPREAKVKEATHAGGHDWLVAFSGVKNLDVAEKLVGSHVIVERADLPEGFEEGASYATERIVGFEVEDETKGYVGEIVEVREMPTQYLIVVETEEGEQVLIPFVEDFIVDIDEAEGVIYMDLPAGLVDMSEAEEE</sequence>
<keyword evidence="3 5" id="KW-0698">rRNA processing</keyword>
<organism evidence="8 9">
    <name type="scientific">Slackia isoflavoniconvertens</name>
    <dbReference type="NCBI Taxonomy" id="572010"/>
    <lineage>
        <taxon>Bacteria</taxon>
        <taxon>Bacillati</taxon>
        <taxon>Actinomycetota</taxon>
        <taxon>Coriobacteriia</taxon>
        <taxon>Eggerthellales</taxon>
        <taxon>Eggerthellaceae</taxon>
        <taxon>Slackia</taxon>
    </lineage>
</organism>
<dbReference type="GO" id="GO:0006364">
    <property type="term" value="P:rRNA processing"/>
    <property type="evidence" value="ECO:0007669"/>
    <property type="project" value="UniProtKB-UniRule"/>
</dbReference>
<dbReference type="SUPFAM" id="SSF50447">
    <property type="entry name" value="Translation proteins"/>
    <property type="match status" value="1"/>
</dbReference>
<dbReference type="InterPro" id="IPR011033">
    <property type="entry name" value="PRC_barrel-like_sf"/>
</dbReference>
<evidence type="ECO:0000313" key="9">
    <source>
        <dbReference type="Proteomes" id="UP000253975"/>
    </source>
</evidence>
<comment type="function">
    <text evidence="5">An accessory protein needed during the final step in the assembly of 30S ribosomal subunit, possibly for assembly of the head region. Essential for efficient processing of 16S rRNA. May be needed both before and after RbfA during the maturation of 16S rRNA. It has affinity for free ribosomal 30S subunits but not for 70S ribosomes.</text>
</comment>
<comment type="caution">
    <text evidence="8">The sequence shown here is derived from an EMBL/GenBank/DDBJ whole genome shotgun (WGS) entry which is preliminary data.</text>
</comment>
<dbReference type="GO" id="GO:0005737">
    <property type="term" value="C:cytoplasm"/>
    <property type="evidence" value="ECO:0007669"/>
    <property type="project" value="UniProtKB-SubCell"/>
</dbReference>
<evidence type="ECO:0000256" key="2">
    <source>
        <dbReference type="ARBA" id="ARBA00022517"/>
    </source>
</evidence>
<dbReference type="GO" id="GO:0005840">
    <property type="term" value="C:ribosome"/>
    <property type="evidence" value="ECO:0007669"/>
    <property type="project" value="InterPro"/>
</dbReference>
<accession>A0A369LER3</accession>
<dbReference type="HAMAP" id="MF_00014">
    <property type="entry name" value="Ribosome_mat_RimM"/>
    <property type="match status" value="1"/>
</dbReference>
<keyword evidence="1 5" id="KW-0963">Cytoplasm</keyword>
<dbReference type="InterPro" id="IPR036976">
    <property type="entry name" value="RimM_N_sf"/>
</dbReference>
<protein>
    <recommendedName>
        <fullName evidence="5">Ribosome maturation factor RimM</fullName>
    </recommendedName>
</protein>
<evidence type="ECO:0000256" key="1">
    <source>
        <dbReference type="ARBA" id="ARBA00022490"/>
    </source>
</evidence>
<keyword evidence="4 5" id="KW-0143">Chaperone</keyword>
<feature type="domain" description="Ribosome maturation factor RimM PRC barrel" evidence="7">
    <location>
        <begin position="107"/>
        <end position="173"/>
    </location>
</feature>
<keyword evidence="2 5" id="KW-0690">Ribosome biogenesis</keyword>
<proteinExistence type="inferred from homology"/>
<dbReference type="EMBL" id="PPTO01000014">
    <property type="protein sequence ID" value="RDB56498.1"/>
    <property type="molecule type" value="Genomic_DNA"/>
</dbReference>
<dbReference type="PANTHER" id="PTHR33692:SF1">
    <property type="entry name" value="RIBOSOME MATURATION FACTOR RIMM"/>
    <property type="match status" value="1"/>
</dbReference>
<evidence type="ECO:0000259" key="6">
    <source>
        <dbReference type="Pfam" id="PF01782"/>
    </source>
</evidence>
<evidence type="ECO:0000256" key="4">
    <source>
        <dbReference type="ARBA" id="ARBA00023186"/>
    </source>
</evidence>
<evidence type="ECO:0000259" key="7">
    <source>
        <dbReference type="Pfam" id="PF24986"/>
    </source>
</evidence>
<dbReference type="SUPFAM" id="SSF50346">
    <property type="entry name" value="PRC-barrel domain"/>
    <property type="match status" value="1"/>
</dbReference>
<dbReference type="PANTHER" id="PTHR33692">
    <property type="entry name" value="RIBOSOME MATURATION FACTOR RIMM"/>
    <property type="match status" value="1"/>
</dbReference>
<dbReference type="Pfam" id="PF24986">
    <property type="entry name" value="PRC_RimM"/>
    <property type="match status" value="1"/>
</dbReference>
<dbReference type="Pfam" id="PF01782">
    <property type="entry name" value="RimM"/>
    <property type="match status" value="1"/>
</dbReference>
<evidence type="ECO:0000256" key="3">
    <source>
        <dbReference type="ARBA" id="ARBA00022552"/>
    </source>
</evidence>
<gene>
    <name evidence="5 8" type="primary">rimM</name>
    <name evidence="8" type="ORF">C1881_08160</name>
</gene>
<evidence type="ECO:0000313" key="8">
    <source>
        <dbReference type="EMBL" id="RDB56498.1"/>
    </source>
</evidence>
<dbReference type="AlphaFoldDB" id="A0A369LER3"/>